<organism evidence="3">
    <name type="scientific">hydrothermal vent metagenome</name>
    <dbReference type="NCBI Taxonomy" id="652676"/>
    <lineage>
        <taxon>unclassified sequences</taxon>
        <taxon>metagenomes</taxon>
        <taxon>ecological metagenomes</taxon>
    </lineage>
</organism>
<dbReference type="InterPro" id="IPR011335">
    <property type="entry name" value="Restrct_endonuc-II-like"/>
</dbReference>
<evidence type="ECO:0000313" key="3">
    <source>
        <dbReference type="EMBL" id="SFV56470.1"/>
    </source>
</evidence>
<feature type="domain" description="Restriction endonuclease type IV Mrr" evidence="2">
    <location>
        <begin position="48"/>
        <end position="164"/>
    </location>
</feature>
<keyword evidence="1" id="KW-1133">Transmembrane helix</keyword>
<keyword evidence="1 3" id="KW-0812">Transmembrane</keyword>
<dbReference type="EMBL" id="FPHD01000039">
    <property type="protein sequence ID" value="SFV56470.1"/>
    <property type="molecule type" value="Genomic_DNA"/>
</dbReference>
<dbReference type="SUPFAM" id="SSF52980">
    <property type="entry name" value="Restriction endonuclease-like"/>
    <property type="match status" value="1"/>
</dbReference>
<evidence type="ECO:0000259" key="2">
    <source>
        <dbReference type="Pfam" id="PF04471"/>
    </source>
</evidence>
<dbReference type="Pfam" id="PF04471">
    <property type="entry name" value="Mrr_cat"/>
    <property type="match status" value="1"/>
</dbReference>
<sequence>MQNYTTLQIQSIAVLVILFLYFLYKLRRFYKKIKDKSLLSRNRTLKKLKRLSWEDFELLCMELFSKQGWRVLGNEKKGADGGVDIWMKKRSLTKKNISAIVQCKRYDDAMVTIKVVREMYGLLHEHNVDKAYIVTTSRFTKECYKFIEGKNMILINGEELVKMIN</sequence>
<proteinExistence type="predicted"/>
<reference evidence="3" key="1">
    <citation type="submission" date="2016-10" db="EMBL/GenBank/DDBJ databases">
        <authorList>
            <person name="de Groot N.N."/>
        </authorList>
    </citation>
    <scope>NUCLEOTIDE SEQUENCE</scope>
</reference>
<accession>A0A1W1BSC5</accession>
<dbReference type="PANTHER" id="PTHR30015:SF7">
    <property type="entry name" value="TYPE IV METHYL-DIRECTED RESTRICTION ENZYME ECOKMRR"/>
    <property type="match status" value="1"/>
</dbReference>
<gene>
    <name evidence="3" type="ORF">MNB_SV-8-590</name>
</gene>
<dbReference type="AlphaFoldDB" id="A0A1W1BSC5"/>
<dbReference type="PANTHER" id="PTHR30015">
    <property type="entry name" value="MRR RESTRICTION SYSTEM PROTEIN"/>
    <property type="match status" value="1"/>
</dbReference>
<keyword evidence="1" id="KW-0472">Membrane</keyword>
<protein>
    <submittedName>
        <fullName evidence="3">Putative transmembrane protein</fullName>
    </submittedName>
</protein>
<evidence type="ECO:0000256" key="1">
    <source>
        <dbReference type="SAM" id="Phobius"/>
    </source>
</evidence>
<dbReference type="GO" id="GO:0003677">
    <property type="term" value="F:DNA binding"/>
    <property type="evidence" value="ECO:0007669"/>
    <property type="project" value="InterPro"/>
</dbReference>
<feature type="transmembrane region" description="Helical" evidence="1">
    <location>
        <begin position="6"/>
        <end position="24"/>
    </location>
</feature>
<dbReference type="InterPro" id="IPR052906">
    <property type="entry name" value="Type_IV_Methyl-Rstrct_Enzyme"/>
</dbReference>
<name>A0A1W1BSC5_9ZZZZ</name>
<dbReference type="InterPro" id="IPR007560">
    <property type="entry name" value="Restrct_endonuc_IV_Mrr"/>
</dbReference>
<dbReference type="InterPro" id="IPR011856">
    <property type="entry name" value="tRNA_endonuc-like_dom_sf"/>
</dbReference>
<dbReference type="GO" id="GO:0015666">
    <property type="term" value="F:restriction endodeoxyribonuclease activity"/>
    <property type="evidence" value="ECO:0007669"/>
    <property type="project" value="TreeGrafter"/>
</dbReference>
<dbReference type="GO" id="GO:0009307">
    <property type="term" value="P:DNA restriction-modification system"/>
    <property type="evidence" value="ECO:0007669"/>
    <property type="project" value="InterPro"/>
</dbReference>
<dbReference type="Gene3D" id="3.40.1350.10">
    <property type="match status" value="1"/>
</dbReference>